<evidence type="ECO:0000256" key="4">
    <source>
        <dbReference type="SAM" id="SignalP"/>
    </source>
</evidence>
<dbReference type="EMBL" id="CAACVG010007231">
    <property type="protein sequence ID" value="VEN44331.1"/>
    <property type="molecule type" value="Genomic_DNA"/>
</dbReference>
<gene>
    <name evidence="5" type="ORF">CALMAC_LOCUS7165</name>
</gene>
<evidence type="ECO:0000256" key="3">
    <source>
        <dbReference type="ARBA" id="ARBA00023157"/>
    </source>
</evidence>
<dbReference type="AlphaFoldDB" id="A0A653C8T8"/>
<protein>
    <submittedName>
        <fullName evidence="5">Uncharacterized protein</fullName>
    </submittedName>
</protein>
<dbReference type="Pfam" id="PF11410">
    <property type="entry name" value="Antifungal_pept"/>
    <property type="match status" value="1"/>
</dbReference>
<evidence type="ECO:0000313" key="6">
    <source>
        <dbReference type="Proteomes" id="UP000410492"/>
    </source>
</evidence>
<dbReference type="OrthoDB" id="4865510at2759"/>
<keyword evidence="3" id="KW-1015">Disulfide bond</keyword>
<keyword evidence="2" id="KW-0960">Knottin</keyword>
<organism evidence="5 6">
    <name type="scientific">Callosobruchus maculatus</name>
    <name type="common">Southern cowpea weevil</name>
    <name type="synonym">Pulse bruchid</name>
    <dbReference type="NCBI Taxonomy" id="64391"/>
    <lineage>
        <taxon>Eukaryota</taxon>
        <taxon>Metazoa</taxon>
        <taxon>Ecdysozoa</taxon>
        <taxon>Arthropoda</taxon>
        <taxon>Hexapoda</taxon>
        <taxon>Insecta</taxon>
        <taxon>Pterygota</taxon>
        <taxon>Neoptera</taxon>
        <taxon>Endopterygota</taxon>
        <taxon>Coleoptera</taxon>
        <taxon>Polyphaga</taxon>
        <taxon>Cucujiformia</taxon>
        <taxon>Chrysomeloidea</taxon>
        <taxon>Chrysomelidae</taxon>
        <taxon>Bruchinae</taxon>
        <taxon>Bruchini</taxon>
        <taxon>Callosobruchus</taxon>
    </lineage>
</organism>
<accession>A0A653C8T8</accession>
<dbReference type="InterPro" id="IPR009101">
    <property type="entry name" value="Gurmarin/antifun_pep"/>
</dbReference>
<proteinExistence type="predicted"/>
<feature type="signal peptide" evidence="4">
    <location>
        <begin position="1"/>
        <end position="23"/>
    </location>
</feature>
<evidence type="ECO:0000313" key="5">
    <source>
        <dbReference type="EMBL" id="VEN44331.1"/>
    </source>
</evidence>
<evidence type="ECO:0000256" key="2">
    <source>
        <dbReference type="ARBA" id="ARBA00022854"/>
    </source>
</evidence>
<keyword evidence="4" id="KW-0732">Signal</keyword>
<keyword evidence="6" id="KW-1185">Reference proteome</keyword>
<feature type="chain" id="PRO_5024831686" evidence="4">
    <location>
        <begin position="24"/>
        <end position="59"/>
    </location>
</feature>
<sequence>MKVLFYVALILAAMAAYVQVADACLRNGRICKANGSMGNCCSGFCYQQVGWRRGYCKNR</sequence>
<name>A0A653C8T8_CALMS</name>
<evidence type="ECO:0000256" key="1">
    <source>
        <dbReference type="ARBA" id="ARBA00022529"/>
    </source>
</evidence>
<reference evidence="5 6" key="1">
    <citation type="submission" date="2019-01" db="EMBL/GenBank/DDBJ databases">
        <authorList>
            <person name="Sayadi A."/>
        </authorList>
    </citation>
    <scope>NUCLEOTIDE SEQUENCE [LARGE SCALE GENOMIC DNA]</scope>
</reference>
<dbReference type="SUPFAM" id="SSF57048">
    <property type="entry name" value="Gurmarin-like"/>
    <property type="match status" value="1"/>
</dbReference>
<dbReference type="Proteomes" id="UP000410492">
    <property type="component" value="Unassembled WGS sequence"/>
</dbReference>
<dbReference type="InterPro" id="IPR024206">
    <property type="entry name" value="Gurmarin/antimicrobial_peptd"/>
</dbReference>
<keyword evidence="1" id="KW-0929">Antimicrobial</keyword>